<feature type="transmembrane region" description="Helical" evidence="1">
    <location>
        <begin position="226"/>
        <end position="246"/>
    </location>
</feature>
<dbReference type="GO" id="GO:0008237">
    <property type="term" value="F:metallopeptidase activity"/>
    <property type="evidence" value="ECO:0007669"/>
    <property type="project" value="UniProtKB-KW"/>
</dbReference>
<dbReference type="Proteomes" id="UP000463883">
    <property type="component" value="Chromosome"/>
</dbReference>
<dbReference type="PANTHER" id="PTHR43592">
    <property type="entry name" value="CAAX AMINO TERMINAL PROTEASE"/>
    <property type="match status" value="1"/>
</dbReference>
<evidence type="ECO:0000259" key="2">
    <source>
        <dbReference type="Pfam" id="PF02517"/>
    </source>
</evidence>
<proteinExistence type="predicted"/>
<keyword evidence="3" id="KW-0378">Hydrolase</keyword>
<sequence length="254" mass="29404">MNMNALFDKIKISKIILIYICAIVFTFIILRISFFKNIYANDKFFAEIILNTLVLAWFIYVFYKEELFNNKKFIYEIKKINYKKIAHLYFLNIGMYIGLGLCFFVGDKSLIRVPSALYVIFGITLAPVVEELIFRGVILNRLKLKFSSISSVFVSAIIFGIVHMDLNILGRIIFGILCAIMYLQTKSIMNCMVFHALNNASLFILPIVSKYTHFTIKFEGQTETSVIILIIFICFAISILLDIIYIKNNLLRKN</sequence>
<dbReference type="KEGG" id="amic:Ami3637_11930"/>
<evidence type="ECO:0000313" key="4">
    <source>
        <dbReference type="Proteomes" id="UP000463883"/>
    </source>
</evidence>
<keyword evidence="1" id="KW-1133">Transmembrane helix</keyword>
<keyword evidence="3" id="KW-0482">Metalloprotease</keyword>
<dbReference type="EMBL" id="CP047591">
    <property type="protein sequence ID" value="QHI73021.1"/>
    <property type="molecule type" value="Genomic_DNA"/>
</dbReference>
<dbReference type="GO" id="GO:0080120">
    <property type="term" value="P:CAAX-box protein maturation"/>
    <property type="evidence" value="ECO:0007669"/>
    <property type="project" value="UniProtKB-ARBA"/>
</dbReference>
<organism evidence="3 4">
    <name type="scientific">Aminipila terrae</name>
    <dbReference type="NCBI Taxonomy" id="2697030"/>
    <lineage>
        <taxon>Bacteria</taxon>
        <taxon>Bacillati</taxon>
        <taxon>Bacillota</taxon>
        <taxon>Clostridia</taxon>
        <taxon>Peptostreptococcales</taxon>
        <taxon>Anaerovoracaceae</taxon>
        <taxon>Aminipila</taxon>
    </lineage>
</organism>
<feature type="transmembrane region" description="Helical" evidence="1">
    <location>
        <begin position="84"/>
        <end position="106"/>
    </location>
</feature>
<gene>
    <name evidence="3" type="ORF">Ami3637_11930</name>
</gene>
<evidence type="ECO:0000313" key="3">
    <source>
        <dbReference type="EMBL" id="QHI73021.1"/>
    </source>
</evidence>
<feature type="transmembrane region" description="Helical" evidence="1">
    <location>
        <begin position="196"/>
        <end position="214"/>
    </location>
</feature>
<feature type="domain" description="CAAX prenyl protease 2/Lysostaphin resistance protein A-like" evidence="2">
    <location>
        <begin position="115"/>
        <end position="200"/>
    </location>
</feature>
<dbReference type="GO" id="GO:0004175">
    <property type="term" value="F:endopeptidase activity"/>
    <property type="evidence" value="ECO:0007669"/>
    <property type="project" value="UniProtKB-ARBA"/>
</dbReference>
<dbReference type="InterPro" id="IPR003675">
    <property type="entry name" value="Rce1/LyrA-like_dom"/>
</dbReference>
<feature type="transmembrane region" description="Helical" evidence="1">
    <location>
        <begin position="12"/>
        <end position="32"/>
    </location>
</feature>
<accession>A0A6P1MH04</accession>
<name>A0A6P1MH04_9FIRM</name>
<feature type="transmembrane region" description="Helical" evidence="1">
    <location>
        <begin position="44"/>
        <end position="63"/>
    </location>
</feature>
<dbReference type="PANTHER" id="PTHR43592:SF15">
    <property type="entry name" value="CAAX AMINO TERMINAL PROTEASE FAMILY PROTEIN"/>
    <property type="match status" value="1"/>
</dbReference>
<feature type="transmembrane region" description="Helical" evidence="1">
    <location>
        <begin position="112"/>
        <end position="134"/>
    </location>
</feature>
<dbReference type="Pfam" id="PF02517">
    <property type="entry name" value="Rce1-like"/>
    <property type="match status" value="1"/>
</dbReference>
<keyword evidence="3" id="KW-0645">Protease</keyword>
<dbReference type="GO" id="GO:0006508">
    <property type="term" value="P:proteolysis"/>
    <property type="evidence" value="ECO:0007669"/>
    <property type="project" value="UniProtKB-KW"/>
</dbReference>
<dbReference type="AlphaFoldDB" id="A0A6P1MH04"/>
<protein>
    <submittedName>
        <fullName evidence="3">CPBP family intramembrane metalloprotease</fullName>
    </submittedName>
</protein>
<keyword evidence="1" id="KW-0472">Membrane</keyword>
<keyword evidence="4" id="KW-1185">Reference proteome</keyword>
<feature type="transmembrane region" description="Helical" evidence="1">
    <location>
        <begin position="168"/>
        <end position="184"/>
    </location>
</feature>
<feature type="transmembrane region" description="Helical" evidence="1">
    <location>
        <begin position="146"/>
        <end position="162"/>
    </location>
</feature>
<keyword evidence="1" id="KW-0812">Transmembrane</keyword>
<reference evidence="3 4" key="1">
    <citation type="submission" date="2020-01" db="EMBL/GenBank/DDBJ databases">
        <title>Genomic analysis of Aminipila sp. CBA3637.</title>
        <authorList>
            <person name="Kim Y.B."/>
            <person name="Roh S.W."/>
        </authorList>
    </citation>
    <scope>NUCLEOTIDE SEQUENCE [LARGE SCALE GENOMIC DNA]</scope>
    <source>
        <strain evidence="3 4">CBA3637</strain>
    </source>
</reference>
<evidence type="ECO:0000256" key="1">
    <source>
        <dbReference type="SAM" id="Phobius"/>
    </source>
</evidence>
<dbReference type="RefSeq" id="WP_162362788.1">
    <property type="nucleotide sequence ID" value="NZ_CP047591.1"/>
</dbReference>